<comment type="caution">
    <text evidence="1">The sequence shown here is derived from an EMBL/GenBank/DDBJ whole genome shotgun (WGS) entry which is preliminary data.</text>
</comment>
<evidence type="ECO:0000313" key="2">
    <source>
        <dbReference type="Proteomes" id="UP000712600"/>
    </source>
</evidence>
<accession>A0A8S9P9Q7</accession>
<dbReference type="Proteomes" id="UP000712600">
    <property type="component" value="Unassembled WGS sequence"/>
</dbReference>
<name>A0A8S9P9Q7_BRACR</name>
<proteinExistence type="predicted"/>
<organism evidence="1 2">
    <name type="scientific">Brassica cretica</name>
    <name type="common">Mustard</name>
    <dbReference type="NCBI Taxonomy" id="69181"/>
    <lineage>
        <taxon>Eukaryota</taxon>
        <taxon>Viridiplantae</taxon>
        <taxon>Streptophyta</taxon>
        <taxon>Embryophyta</taxon>
        <taxon>Tracheophyta</taxon>
        <taxon>Spermatophyta</taxon>
        <taxon>Magnoliopsida</taxon>
        <taxon>eudicotyledons</taxon>
        <taxon>Gunneridae</taxon>
        <taxon>Pentapetalae</taxon>
        <taxon>rosids</taxon>
        <taxon>malvids</taxon>
        <taxon>Brassicales</taxon>
        <taxon>Brassicaceae</taxon>
        <taxon>Brassiceae</taxon>
        <taxon>Brassica</taxon>
    </lineage>
</organism>
<protein>
    <submittedName>
        <fullName evidence="1">Uncharacterized protein</fullName>
    </submittedName>
</protein>
<dbReference type="PANTHER" id="PTHR31240:SF0">
    <property type="entry name" value="MATERNAL EFFECT EMBRYO ARREST 18"/>
    <property type="match status" value="1"/>
</dbReference>
<evidence type="ECO:0000313" key="1">
    <source>
        <dbReference type="EMBL" id="KAF3509867.1"/>
    </source>
</evidence>
<dbReference type="AlphaFoldDB" id="A0A8S9P9Q7"/>
<gene>
    <name evidence="1" type="ORF">F2Q69_00003208</name>
</gene>
<dbReference type="PANTHER" id="PTHR31240">
    <property type="entry name" value="MATERNAL EFFECT EMBRYO ARREST 18"/>
    <property type="match status" value="1"/>
</dbReference>
<reference evidence="1" key="1">
    <citation type="submission" date="2019-12" db="EMBL/GenBank/DDBJ databases">
        <title>Genome sequencing and annotation of Brassica cretica.</title>
        <authorList>
            <person name="Studholme D.J."/>
            <person name="Sarris P."/>
        </authorList>
    </citation>
    <scope>NUCLEOTIDE SEQUENCE</scope>
    <source>
        <strain evidence="1">PFS-109/04</strain>
        <tissue evidence="1">Leaf</tissue>
    </source>
</reference>
<dbReference type="EMBL" id="QGKX02001521">
    <property type="protein sequence ID" value="KAF3509867.1"/>
    <property type="molecule type" value="Genomic_DNA"/>
</dbReference>
<sequence>MERVSPSSLNISLSRRKLDRWEEATGEAVDEVIFLSHGSKLKEEDDDFLAALCFDQRNGARARILVLLCWYESAARARIIIGDGMLSDESTSEALAVRRLLDHRLPTDAHKAKKDWYDIVEEIPCDSLVLLVILTNDRLTVGCELQDGKSCIAFSYCETKYSLSTCVFFFCCYDIRSRCLRLSDESTSEALAVRRLLDHRLPTDAHKAKKDWYDIVEEIPCDSLVLLVILTNDRLTVGCELQDGKSCIAFSYCETKYSSRR</sequence>